<evidence type="ECO:0000256" key="1">
    <source>
        <dbReference type="SAM" id="MobiDB-lite"/>
    </source>
</evidence>
<protein>
    <submittedName>
        <fullName evidence="2">Uncharacterized protein</fullName>
    </submittedName>
</protein>
<keyword evidence="3" id="KW-1185">Reference proteome</keyword>
<dbReference type="EMBL" id="JAAAUQ010000893">
    <property type="protein sequence ID" value="KAF9146840.1"/>
    <property type="molecule type" value="Genomic_DNA"/>
</dbReference>
<evidence type="ECO:0000313" key="3">
    <source>
        <dbReference type="Proteomes" id="UP000748756"/>
    </source>
</evidence>
<gene>
    <name evidence="2" type="ORF">BG015_011490</name>
</gene>
<dbReference type="AlphaFoldDB" id="A0A9P5RSY9"/>
<reference evidence="2" key="1">
    <citation type="journal article" date="2020" name="Fungal Divers.">
        <title>Resolving the Mortierellaceae phylogeny through synthesis of multi-gene phylogenetics and phylogenomics.</title>
        <authorList>
            <person name="Vandepol N."/>
            <person name="Liber J."/>
            <person name="Desiro A."/>
            <person name="Na H."/>
            <person name="Kennedy M."/>
            <person name="Barry K."/>
            <person name="Grigoriev I.V."/>
            <person name="Miller A.N."/>
            <person name="O'Donnell K."/>
            <person name="Stajich J.E."/>
            <person name="Bonito G."/>
        </authorList>
    </citation>
    <scope>NUCLEOTIDE SEQUENCE</scope>
    <source>
        <strain evidence="2">NRRL 6426</strain>
    </source>
</reference>
<comment type="caution">
    <text evidence="2">The sequence shown here is derived from an EMBL/GenBank/DDBJ whole genome shotgun (WGS) entry which is preliminary data.</text>
</comment>
<accession>A0A9P5RSY9</accession>
<name>A0A9P5RSY9_9FUNG</name>
<sequence>MAPAKTNDTPAGISTTATSDSTTKPNLKATLSTSILKTAFNNSEFALASINTFSRDITHVVMETRFTGGYDEIWDGGEESTVTLNVYQMSPEF</sequence>
<evidence type="ECO:0000313" key="2">
    <source>
        <dbReference type="EMBL" id="KAF9146840.1"/>
    </source>
</evidence>
<dbReference type="Proteomes" id="UP000748756">
    <property type="component" value="Unassembled WGS sequence"/>
</dbReference>
<feature type="region of interest" description="Disordered" evidence="1">
    <location>
        <begin position="1"/>
        <end position="24"/>
    </location>
</feature>
<organism evidence="2 3">
    <name type="scientific">Linnemannia schmuckeri</name>
    <dbReference type="NCBI Taxonomy" id="64567"/>
    <lineage>
        <taxon>Eukaryota</taxon>
        <taxon>Fungi</taxon>
        <taxon>Fungi incertae sedis</taxon>
        <taxon>Mucoromycota</taxon>
        <taxon>Mortierellomycotina</taxon>
        <taxon>Mortierellomycetes</taxon>
        <taxon>Mortierellales</taxon>
        <taxon>Mortierellaceae</taxon>
        <taxon>Linnemannia</taxon>
    </lineage>
</organism>
<proteinExistence type="predicted"/>